<sequence length="416" mass="47595">MLEKQKPVYDQRTESEGKEEGDGDAKLKEIAFGWLVWEFPTFPILPLISFTRIFRSPGRFSIFWTVKEGEFKRKIRGRKCRMGRVKLKIKRLENTNGRQATYAKRKNGIMKKANELSILCDIDIVLLMFSPTGKPSLCSGKRSIEEVIAKFAQLTPQERAKRKLESLEALKKTFKKLDHDDLSNQSSLLQTQLSEIKKRLSCWTSLDKINSVEQLGQMEGSLRESLNQIRTHKENLQKQQIMSLECTSQFQNGLHIPFSMNAEQQLQPLSWIPTNESRHMDLPEDTTLLPHRDMECSASSSFGSYSGYLGTGRNPEISTSEQENGILNDLSRTAPLRLQLGGQFPYLPYNLNMMTDTKFQPPAEMSPQENPVEYHVNGSFEAPRPEFYPTQHSWASTSGPCAVTMFDEHLFSQQTN</sequence>
<dbReference type="GO" id="GO:0045944">
    <property type="term" value="P:positive regulation of transcription by RNA polymerase II"/>
    <property type="evidence" value="ECO:0007669"/>
    <property type="project" value="InterPro"/>
</dbReference>
<comment type="caution">
    <text evidence="8">The sequence shown here is derived from an EMBL/GenBank/DDBJ whole genome shotgun (WGS) entry which is preliminary data.</text>
</comment>
<evidence type="ECO:0000256" key="4">
    <source>
        <dbReference type="ARBA" id="ARBA00023163"/>
    </source>
</evidence>
<feature type="region of interest" description="Disordered" evidence="6">
    <location>
        <begin position="1"/>
        <end position="22"/>
    </location>
</feature>
<dbReference type="Gene3D" id="3.40.1810.10">
    <property type="entry name" value="Transcription factor, MADS-box"/>
    <property type="match status" value="1"/>
</dbReference>
<comment type="subcellular location">
    <subcellularLocation>
        <location evidence="1">Nucleus</location>
    </subcellularLocation>
</comment>
<proteinExistence type="predicted"/>
<dbReference type="Pfam" id="PF00319">
    <property type="entry name" value="SRF-TF"/>
    <property type="match status" value="1"/>
</dbReference>
<keyword evidence="5" id="KW-0539">Nucleus</keyword>
<dbReference type="GO" id="GO:0000981">
    <property type="term" value="F:DNA-binding transcription factor activity, RNA polymerase II-specific"/>
    <property type="evidence" value="ECO:0007669"/>
    <property type="project" value="InterPro"/>
</dbReference>
<evidence type="ECO:0000256" key="1">
    <source>
        <dbReference type="ARBA" id="ARBA00004123"/>
    </source>
</evidence>
<dbReference type="GO" id="GO:0005634">
    <property type="term" value="C:nucleus"/>
    <property type="evidence" value="ECO:0007669"/>
    <property type="project" value="UniProtKB-SubCell"/>
</dbReference>
<dbReference type="InterPro" id="IPR033897">
    <property type="entry name" value="SRF-like_MADS-box"/>
</dbReference>
<organism evidence="8 9">
    <name type="scientific">Malus domestica</name>
    <name type="common">Apple</name>
    <name type="synonym">Pyrus malus</name>
    <dbReference type="NCBI Taxonomy" id="3750"/>
    <lineage>
        <taxon>Eukaryota</taxon>
        <taxon>Viridiplantae</taxon>
        <taxon>Streptophyta</taxon>
        <taxon>Embryophyta</taxon>
        <taxon>Tracheophyta</taxon>
        <taxon>Spermatophyta</taxon>
        <taxon>Magnoliopsida</taxon>
        <taxon>eudicotyledons</taxon>
        <taxon>Gunneridae</taxon>
        <taxon>Pentapetalae</taxon>
        <taxon>rosids</taxon>
        <taxon>fabids</taxon>
        <taxon>Rosales</taxon>
        <taxon>Rosaceae</taxon>
        <taxon>Amygdaloideae</taxon>
        <taxon>Maleae</taxon>
        <taxon>Malus</taxon>
    </lineage>
</organism>
<protein>
    <recommendedName>
        <fullName evidence="7">MADS-box domain-containing protein</fullName>
    </recommendedName>
</protein>
<keyword evidence="2" id="KW-0805">Transcription regulation</keyword>
<feature type="domain" description="MADS-box" evidence="7">
    <location>
        <begin position="82"/>
        <end position="134"/>
    </location>
</feature>
<evidence type="ECO:0000313" key="9">
    <source>
        <dbReference type="Proteomes" id="UP000290289"/>
    </source>
</evidence>
<dbReference type="SMART" id="SM00432">
    <property type="entry name" value="MADS"/>
    <property type="match status" value="1"/>
</dbReference>
<dbReference type="EMBL" id="RDQH01000342">
    <property type="protein sequence ID" value="RXH69938.1"/>
    <property type="molecule type" value="Genomic_DNA"/>
</dbReference>
<evidence type="ECO:0000313" key="8">
    <source>
        <dbReference type="EMBL" id="RXH69938.1"/>
    </source>
</evidence>
<dbReference type="CDD" id="cd00266">
    <property type="entry name" value="MADS_SRF_like"/>
    <property type="match status" value="1"/>
</dbReference>
<gene>
    <name evidence="8" type="ORF">DVH24_007194</name>
</gene>
<keyword evidence="4" id="KW-0804">Transcription</keyword>
<evidence type="ECO:0000259" key="7">
    <source>
        <dbReference type="PROSITE" id="PS50066"/>
    </source>
</evidence>
<dbReference type="PANTHER" id="PTHR48019">
    <property type="entry name" value="SERUM RESPONSE FACTOR HOMOLOG"/>
    <property type="match status" value="1"/>
</dbReference>
<dbReference type="GO" id="GO:0046983">
    <property type="term" value="F:protein dimerization activity"/>
    <property type="evidence" value="ECO:0007669"/>
    <property type="project" value="InterPro"/>
</dbReference>
<dbReference type="GO" id="GO:0010152">
    <property type="term" value="P:pollen maturation"/>
    <property type="evidence" value="ECO:0007669"/>
    <property type="project" value="UniProtKB-ARBA"/>
</dbReference>
<reference evidence="8 9" key="1">
    <citation type="submission" date="2018-10" db="EMBL/GenBank/DDBJ databases">
        <title>A high-quality apple genome assembly.</title>
        <authorList>
            <person name="Hu J."/>
        </authorList>
    </citation>
    <scope>NUCLEOTIDE SEQUENCE [LARGE SCALE GENOMIC DNA]</scope>
    <source>
        <strain evidence="9">cv. HFTH1</strain>
        <tissue evidence="8">Young leaf</tissue>
    </source>
</reference>
<evidence type="ECO:0000256" key="6">
    <source>
        <dbReference type="SAM" id="MobiDB-lite"/>
    </source>
</evidence>
<evidence type="ECO:0000256" key="3">
    <source>
        <dbReference type="ARBA" id="ARBA00023125"/>
    </source>
</evidence>
<dbReference type="PROSITE" id="PS50066">
    <property type="entry name" value="MADS_BOX_2"/>
    <property type="match status" value="1"/>
</dbReference>
<dbReference type="Proteomes" id="UP000290289">
    <property type="component" value="Chromosome 16"/>
</dbReference>
<dbReference type="GO" id="GO:0080092">
    <property type="term" value="P:regulation of pollen tube growth"/>
    <property type="evidence" value="ECO:0007669"/>
    <property type="project" value="UniProtKB-ARBA"/>
</dbReference>
<accession>A0A498HEP1</accession>
<dbReference type="PRINTS" id="PR00404">
    <property type="entry name" value="MADSDOMAIN"/>
</dbReference>
<dbReference type="InterPro" id="IPR002100">
    <property type="entry name" value="TF_MADSbox"/>
</dbReference>
<evidence type="ECO:0000256" key="2">
    <source>
        <dbReference type="ARBA" id="ARBA00023015"/>
    </source>
</evidence>
<dbReference type="FunFam" id="3.40.1810.10:FF:000010">
    <property type="entry name" value="Agamous-like MADS-box protein AGL30"/>
    <property type="match status" value="1"/>
</dbReference>
<evidence type="ECO:0000256" key="5">
    <source>
        <dbReference type="ARBA" id="ARBA00023242"/>
    </source>
</evidence>
<dbReference type="SUPFAM" id="SSF55455">
    <property type="entry name" value="SRF-like"/>
    <property type="match status" value="1"/>
</dbReference>
<dbReference type="GO" id="GO:0000987">
    <property type="term" value="F:cis-regulatory region sequence-specific DNA binding"/>
    <property type="evidence" value="ECO:0007669"/>
    <property type="project" value="InterPro"/>
</dbReference>
<dbReference type="InterPro" id="IPR050142">
    <property type="entry name" value="MADS-box/MEF2_TF"/>
</dbReference>
<keyword evidence="9" id="KW-1185">Reference proteome</keyword>
<dbReference type="AlphaFoldDB" id="A0A498HEP1"/>
<dbReference type="InterPro" id="IPR036879">
    <property type="entry name" value="TF_MADSbox_sf"/>
</dbReference>
<keyword evidence="3" id="KW-0238">DNA-binding</keyword>
<name>A0A498HEP1_MALDO</name>